<dbReference type="InterPro" id="IPR050312">
    <property type="entry name" value="IolE/XylAMocC-like"/>
</dbReference>
<evidence type="ECO:0000259" key="1">
    <source>
        <dbReference type="Pfam" id="PF01261"/>
    </source>
</evidence>
<dbReference type="Gene3D" id="3.20.20.150">
    <property type="entry name" value="Divalent-metal-dependent TIM barrel enzymes"/>
    <property type="match status" value="1"/>
</dbReference>
<dbReference type="PANTHER" id="PTHR12110">
    <property type="entry name" value="HYDROXYPYRUVATE ISOMERASE"/>
    <property type="match status" value="1"/>
</dbReference>
<dbReference type="OrthoDB" id="9798407at2"/>
<dbReference type="SUPFAM" id="SSF51658">
    <property type="entry name" value="Xylose isomerase-like"/>
    <property type="match status" value="1"/>
</dbReference>
<dbReference type="RefSeq" id="WP_073058719.1">
    <property type="nucleotide sequence ID" value="NZ_FQUP01000012.1"/>
</dbReference>
<keyword evidence="2" id="KW-0413">Isomerase</keyword>
<evidence type="ECO:0000313" key="3">
    <source>
        <dbReference type="Proteomes" id="UP000184485"/>
    </source>
</evidence>
<protein>
    <submittedName>
        <fullName evidence="2">Sugar phosphate isomerase/epimerase</fullName>
    </submittedName>
</protein>
<dbReference type="PANTHER" id="PTHR12110:SF41">
    <property type="entry name" value="INOSOSE DEHYDRATASE"/>
    <property type="match status" value="1"/>
</dbReference>
<dbReference type="AlphaFoldDB" id="A0A1M5PRM8"/>
<organism evidence="2 3">
    <name type="scientific">Kaistia soli DSM 19436</name>
    <dbReference type="NCBI Taxonomy" id="1122133"/>
    <lineage>
        <taxon>Bacteria</taxon>
        <taxon>Pseudomonadati</taxon>
        <taxon>Pseudomonadota</taxon>
        <taxon>Alphaproteobacteria</taxon>
        <taxon>Hyphomicrobiales</taxon>
        <taxon>Kaistiaceae</taxon>
        <taxon>Kaistia</taxon>
    </lineage>
</organism>
<dbReference type="GO" id="GO:0016853">
    <property type="term" value="F:isomerase activity"/>
    <property type="evidence" value="ECO:0007669"/>
    <property type="project" value="UniProtKB-KW"/>
</dbReference>
<dbReference type="InterPro" id="IPR036237">
    <property type="entry name" value="Xyl_isomerase-like_sf"/>
</dbReference>
<name>A0A1M5PRM8_9HYPH</name>
<dbReference type="Proteomes" id="UP000184485">
    <property type="component" value="Unassembled WGS sequence"/>
</dbReference>
<dbReference type="Pfam" id="PF01261">
    <property type="entry name" value="AP_endonuc_2"/>
    <property type="match status" value="1"/>
</dbReference>
<dbReference type="InterPro" id="IPR013022">
    <property type="entry name" value="Xyl_isomerase-like_TIM-brl"/>
</dbReference>
<evidence type="ECO:0000313" key="2">
    <source>
        <dbReference type="EMBL" id="SHH04370.1"/>
    </source>
</evidence>
<proteinExistence type="predicted"/>
<feature type="domain" description="Xylose isomerase-like TIM barrel" evidence="1">
    <location>
        <begin position="24"/>
        <end position="243"/>
    </location>
</feature>
<accession>A0A1M5PRM8</accession>
<sequence>MDISDILSIQLYSLRGLGPLERQLDAAEAAGFRLVETIGSHLADPKMLKAQLDRRGLTAPSGHIGIGDLRSDLPRIIEAAKEAGIRQLYMPAYPEAERGKTSESWAKAGAELGAIAETLKAQSIGLGYHNHHWELEVLDDGRTALESFFLGAAGSPLTWQADIAWLARGGVDPVAWLGRYSSILTSAHVKDQAPAGVTADDGWTDVGAGILDWPLLWKVARDNGAGIMTVEHDNPSDPAGFAARSHAYLVQMTA</sequence>
<gene>
    <name evidence="2" type="ORF">SAMN02745157_0221</name>
</gene>
<dbReference type="STRING" id="1122133.SAMN02745157_0221"/>
<keyword evidence="3" id="KW-1185">Reference proteome</keyword>
<dbReference type="EMBL" id="FQUP01000012">
    <property type="protein sequence ID" value="SHH04370.1"/>
    <property type="molecule type" value="Genomic_DNA"/>
</dbReference>
<reference evidence="2 3" key="1">
    <citation type="submission" date="2016-11" db="EMBL/GenBank/DDBJ databases">
        <authorList>
            <person name="Jaros S."/>
            <person name="Januszkiewicz K."/>
            <person name="Wedrychowicz H."/>
        </authorList>
    </citation>
    <scope>NUCLEOTIDE SEQUENCE [LARGE SCALE GENOMIC DNA]</scope>
    <source>
        <strain evidence="2 3">DSM 19436</strain>
    </source>
</reference>